<organism evidence="2">
    <name type="scientific">Cystobacter fuscus</name>
    <dbReference type="NCBI Taxonomy" id="43"/>
    <lineage>
        <taxon>Bacteria</taxon>
        <taxon>Pseudomonadati</taxon>
        <taxon>Myxococcota</taxon>
        <taxon>Myxococcia</taxon>
        <taxon>Myxococcales</taxon>
        <taxon>Cystobacterineae</taxon>
        <taxon>Archangiaceae</taxon>
        <taxon>Cystobacter</taxon>
    </lineage>
</organism>
<dbReference type="AlphaFoldDB" id="A0A3Q8ICY7"/>
<accession>A0A3Q8ICY7</accession>
<feature type="region of interest" description="Disordered" evidence="1">
    <location>
        <begin position="1"/>
        <end position="20"/>
    </location>
</feature>
<protein>
    <submittedName>
        <fullName evidence="2">Uncharacterized protein</fullName>
    </submittedName>
</protein>
<sequence length="148" mass="16843">MTDTQGERAGTSGQEALRENGMMRHLLDSLEEGKDIGHFGRLVFAMVARHFLDEAGLKQLLLKDPACDEAQALSLIEQVKAHDYSPPRREKVLQFQRQQDFPIIPNPDDPDAGNVYKDLRFPEHVYAHISEYREQKAHVHEEEAAHSA</sequence>
<evidence type="ECO:0000256" key="1">
    <source>
        <dbReference type="SAM" id="MobiDB-lite"/>
    </source>
</evidence>
<reference evidence="2" key="1">
    <citation type="journal article" date="2018" name="J. Ind. Microbiol. Biotechnol.">
        <title>Genome mining reveals uncommon alkylpyrones as type III PKS products from myxobacteria.</title>
        <authorList>
            <person name="Hug J.J."/>
            <person name="Panter F."/>
            <person name="Krug D."/>
            <person name="Muller R."/>
        </authorList>
    </citation>
    <scope>NUCLEOTIDE SEQUENCE</scope>
    <source>
        <strain evidence="2">MCy9118</strain>
    </source>
</reference>
<name>A0A3Q8ICY7_9BACT</name>
<proteinExistence type="predicted"/>
<dbReference type="EMBL" id="MH908908">
    <property type="protein sequence ID" value="AYM53665.1"/>
    <property type="molecule type" value="Genomic_DNA"/>
</dbReference>
<evidence type="ECO:0000313" key="2">
    <source>
        <dbReference type="EMBL" id="AYM53665.1"/>
    </source>
</evidence>